<dbReference type="PATRIC" id="fig|1560234.3.peg.3046"/>
<dbReference type="InterPro" id="IPR013059">
    <property type="entry name" value="Trp_tyr_transpt"/>
</dbReference>
<evidence type="ECO:0000256" key="9">
    <source>
        <dbReference type="SAM" id="Phobius"/>
    </source>
</evidence>
<evidence type="ECO:0000256" key="7">
    <source>
        <dbReference type="ARBA" id="ARBA00022989"/>
    </source>
</evidence>
<comment type="subcellular location">
    <subcellularLocation>
        <location evidence="1">Cell inner membrane</location>
        <topology evidence="1">Multi-pass membrane protein</topology>
    </subcellularLocation>
</comment>
<keyword evidence="2" id="KW-0813">Transport</keyword>
<dbReference type="RefSeq" id="WP_066853363.1">
    <property type="nucleotide sequence ID" value="NZ_JXMS01000007.1"/>
</dbReference>
<dbReference type="Pfam" id="PF03222">
    <property type="entry name" value="Trp_Tyr_perm"/>
    <property type="match status" value="1"/>
</dbReference>
<dbReference type="PANTHER" id="PTHR46997">
    <property type="entry name" value="LOW AFFINITY TRYPTOPHAN PERMEASE-RELATED"/>
    <property type="match status" value="1"/>
</dbReference>
<keyword evidence="11" id="KW-1185">Reference proteome</keyword>
<gene>
    <name evidence="10" type="ORF">SP90_05375</name>
</gene>
<evidence type="ECO:0000256" key="8">
    <source>
        <dbReference type="ARBA" id="ARBA00023136"/>
    </source>
</evidence>
<dbReference type="OrthoDB" id="5444732at2"/>
<dbReference type="PANTHER" id="PTHR46997:SF2">
    <property type="entry name" value="TYROSINE-SPECIFIC TRANSPORT SYSTEM"/>
    <property type="match status" value="1"/>
</dbReference>
<feature type="transmembrane region" description="Helical" evidence="9">
    <location>
        <begin position="181"/>
        <end position="200"/>
    </location>
</feature>
<feature type="transmembrane region" description="Helical" evidence="9">
    <location>
        <begin position="267"/>
        <end position="291"/>
    </location>
</feature>
<feature type="transmembrane region" description="Helical" evidence="9">
    <location>
        <begin position="212"/>
        <end position="234"/>
    </location>
</feature>
<dbReference type="STRING" id="1560234.SP90_05375"/>
<feature type="transmembrane region" description="Helical" evidence="9">
    <location>
        <begin position="369"/>
        <end position="390"/>
    </location>
</feature>
<accession>A0A1B7XG63</accession>
<dbReference type="GO" id="GO:0003333">
    <property type="term" value="P:amino acid transmembrane transport"/>
    <property type="evidence" value="ECO:0007669"/>
    <property type="project" value="InterPro"/>
</dbReference>
<keyword evidence="7 9" id="KW-1133">Transmembrane helix</keyword>
<evidence type="ECO:0008006" key="12">
    <source>
        <dbReference type="Google" id="ProtNLM"/>
    </source>
</evidence>
<keyword evidence="4" id="KW-0997">Cell inner membrane</keyword>
<dbReference type="AlphaFoldDB" id="A0A1B7XG63"/>
<dbReference type="Proteomes" id="UP000091979">
    <property type="component" value="Unassembled WGS sequence"/>
</dbReference>
<name>A0A1B7XG63_9BACT</name>
<reference evidence="10 11" key="1">
    <citation type="submission" date="2015-01" db="EMBL/GenBank/DDBJ databases">
        <title>Desulfovibrio sp. JC271 draft genome sequence.</title>
        <authorList>
            <person name="Shivani Y."/>
            <person name="Subhash Y."/>
            <person name="Sasikala C."/>
            <person name="Ramana C.V."/>
        </authorList>
    </citation>
    <scope>NUCLEOTIDE SEQUENCE [LARGE SCALE GENOMIC DNA]</scope>
    <source>
        <strain evidence="10 11">JC271</strain>
    </source>
</reference>
<evidence type="ECO:0000256" key="6">
    <source>
        <dbReference type="ARBA" id="ARBA00022970"/>
    </source>
</evidence>
<evidence type="ECO:0000256" key="1">
    <source>
        <dbReference type="ARBA" id="ARBA00004429"/>
    </source>
</evidence>
<keyword evidence="8 9" id="KW-0472">Membrane</keyword>
<feature type="transmembrane region" description="Helical" evidence="9">
    <location>
        <begin position="75"/>
        <end position="97"/>
    </location>
</feature>
<evidence type="ECO:0000256" key="4">
    <source>
        <dbReference type="ARBA" id="ARBA00022519"/>
    </source>
</evidence>
<evidence type="ECO:0000256" key="2">
    <source>
        <dbReference type="ARBA" id="ARBA00022448"/>
    </source>
</evidence>
<dbReference type="PRINTS" id="PR00166">
    <property type="entry name" value="AROAAPRMEASE"/>
</dbReference>
<evidence type="ECO:0000313" key="10">
    <source>
        <dbReference type="EMBL" id="OBQ54489.1"/>
    </source>
</evidence>
<feature type="transmembrane region" description="Helical" evidence="9">
    <location>
        <begin position="148"/>
        <end position="169"/>
    </location>
</feature>
<keyword evidence="5 9" id="KW-0812">Transmembrane</keyword>
<dbReference type="Gene3D" id="1.20.1740.10">
    <property type="entry name" value="Amino acid/polyamine transporter I"/>
    <property type="match status" value="1"/>
</dbReference>
<feature type="transmembrane region" description="Helical" evidence="9">
    <location>
        <begin position="328"/>
        <end position="348"/>
    </location>
</feature>
<proteinExistence type="predicted"/>
<dbReference type="EMBL" id="JXMS01000007">
    <property type="protein sequence ID" value="OBQ54489.1"/>
    <property type="molecule type" value="Genomic_DNA"/>
</dbReference>
<evidence type="ECO:0000256" key="3">
    <source>
        <dbReference type="ARBA" id="ARBA00022475"/>
    </source>
</evidence>
<evidence type="ECO:0000313" key="11">
    <source>
        <dbReference type="Proteomes" id="UP000091979"/>
    </source>
</evidence>
<comment type="caution">
    <text evidence="10">The sequence shown here is derived from an EMBL/GenBank/DDBJ whole genome shotgun (WGS) entry which is preliminary data.</text>
</comment>
<organism evidence="10 11">
    <name type="scientific">Halodesulfovibrio spirochaetisodalis</name>
    <dbReference type="NCBI Taxonomy" id="1560234"/>
    <lineage>
        <taxon>Bacteria</taxon>
        <taxon>Pseudomonadati</taxon>
        <taxon>Thermodesulfobacteriota</taxon>
        <taxon>Desulfovibrionia</taxon>
        <taxon>Desulfovibrionales</taxon>
        <taxon>Desulfovibrionaceae</taxon>
        <taxon>Halodesulfovibrio</taxon>
    </lineage>
</organism>
<dbReference type="GO" id="GO:0015173">
    <property type="term" value="F:aromatic amino acid transmembrane transporter activity"/>
    <property type="evidence" value="ECO:0007669"/>
    <property type="project" value="InterPro"/>
</dbReference>
<evidence type="ECO:0000256" key="5">
    <source>
        <dbReference type="ARBA" id="ARBA00022692"/>
    </source>
</evidence>
<keyword evidence="6" id="KW-0029">Amino-acid transport</keyword>
<protein>
    <recommendedName>
        <fullName evidence="12">Aromatic amino acid permease</fullName>
    </recommendedName>
</protein>
<sequence length="391" mass="41867">MNKKALSAVCIVAGSTIGAGMLGLPMAVGNLGFTMSCVLLVFMWALALYSGLLLVEVDMQVGPGLNFNKMVKKVLGWPGQIIAVLSLAFLLYALLVAYITGMGSILSNIPQVAEHNISTSACSMIFAFTMAFIVFCGTKTILRFNNTFFLTMVLAMAFAFFSLRTSVNIDNLLSVAPNYDYLLASLPILFAAYGYHFCIPSSCKIVEGNRTTLYWAIIAGTIVPLACYALWLFLALGSVPMTQIDQMAGNVDSLIAAISQGSVFVKAVLSIFASFALVTSFFGVSLSLYDLASETFSLKETQLHRIFATIVVFAPPILASYLSPDSFIAALAHAGVGFAVLCLCLPCAMSWKLRNERSKNNIDAPYEVAGGKLSIAFASACGIFIIVAAYI</sequence>
<feature type="transmembrane region" description="Helical" evidence="9">
    <location>
        <begin position="28"/>
        <end position="55"/>
    </location>
</feature>
<dbReference type="GO" id="GO:0005886">
    <property type="term" value="C:plasma membrane"/>
    <property type="evidence" value="ECO:0007669"/>
    <property type="project" value="UniProtKB-SubCell"/>
</dbReference>
<feature type="transmembrane region" description="Helical" evidence="9">
    <location>
        <begin position="303"/>
        <end position="322"/>
    </location>
</feature>
<feature type="transmembrane region" description="Helical" evidence="9">
    <location>
        <begin position="117"/>
        <end position="136"/>
    </location>
</feature>
<keyword evidence="3" id="KW-1003">Cell membrane</keyword>
<dbReference type="InterPro" id="IPR018227">
    <property type="entry name" value="Amino_acid_transport_2"/>
</dbReference>